<evidence type="ECO:0000259" key="3">
    <source>
        <dbReference type="Pfam" id="PF00149"/>
    </source>
</evidence>
<organism evidence="4 5">
    <name type="scientific">Microbulbifer echini</name>
    <dbReference type="NCBI Taxonomy" id="1529067"/>
    <lineage>
        <taxon>Bacteria</taxon>
        <taxon>Pseudomonadati</taxon>
        <taxon>Pseudomonadota</taxon>
        <taxon>Gammaproteobacteria</taxon>
        <taxon>Cellvibrionales</taxon>
        <taxon>Microbulbiferaceae</taxon>
        <taxon>Microbulbifer</taxon>
    </lineage>
</organism>
<evidence type="ECO:0000256" key="2">
    <source>
        <dbReference type="ARBA" id="ARBA00022801"/>
    </source>
</evidence>
<dbReference type="CDD" id="cd07385">
    <property type="entry name" value="MPP_YkuE_C"/>
    <property type="match status" value="1"/>
</dbReference>
<reference evidence="4 5" key="1">
    <citation type="submission" date="2024-08" db="EMBL/GenBank/DDBJ databases">
        <authorList>
            <person name="Ishaq N."/>
        </authorList>
    </citation>
    <scope>NUCLEOTIDE SEQUENCE [LARGE SCALE GENOMIC DNA]</scope>
    <source>
        <strain evidence="4 5">JCM 30400</strain>
    </source>
</reference>
<dbReference type="EMBL" id="JBGMEL010000006">
    <property type="protein sequence ID" value="MFA0790388.1"/>
    <property type="molecule type" value="Genomic_DNA"/>
</dbReference>
<evidence type="ECO:0000256" key="1">
    <source>
        <dbReference type="ARBA" id="ARBA00022723"/>
    </source>
</evidence>
<dbReference type="InterPro" id="IPR029052">
    <property type="entry name" value="Metallo-depent_PP-like"/>
</dbReference>
<name>A0ABV4NLK3_9GAMM</name>
<dbReference type="PANTHER" id="PTHR31302:SF31">
    <property type="entry name" value="PHOSPHODIESTERASE YAEI"/>
    <property type="match status" value="1"/>
</dbReference>
<dbReference type="Proteomes" id="UP001569414">
    <property type="component" value="Unassembled WGS sequence"/>
</dbReference>
<comment type="caution">
    <text evidence="4">The sequence shown here is derived from an EMBL/GenBank/DDBJ whole genome shotgun (WGS) entry which is preliminary data.</text>
</comment>
<evidence type="ECO:0000313" key="5">
    <source>
        <dbReference type="Proteomes" id="UP001569414"/>
    </source>
</evidence>
<gene>
    <name evidence="4" type="ORF">ACCI51_07500</name>
</gene>
<protein>
    <submittedName>
        <fullName evidence="4">Metallophosphoesterase</fullName>
    </submittedName>
</protein>
<dbReference type="InterPro" id="IPR004843">
    <property type="entry name" value="Calcineurin-like_PHP"/>
</dbReference>
<sequence>MRKYRVVFSLVLLIGLFLAIWAFFAEPRSFSVNAQTVYLDTWPKACSGVRVAVLADLHVGSPYKGIESLRKLVRQVNASRPDLVLLPGDFVIQGVLGGSFVTPEQAAEVLAGLKAPMGVFAVLGNHDWWLDPQRVERALSGRGIRVLEDASTEVAHVNCAFRLVGISDFWEGPHNIGKAMAGIDENTPILAFTHNPDIFPQMPKRIALTVAGHTHGGQVYFPFLGRPIVPSRYGQRYAIGHIVEEGKHLYVSPGVGTSILPVRFLVPPEVTLLTLSALEK</sequence>
<dbReference type="SUPFAM" id="SSF56300">
    <property type="entry name" value="Metallo-dependent phosphatases"/>
    <property type="match status" value="1"/>
</dbReference>
<dbReference type="Pfam" id="PF00149">
    <property type="entry name" value="Metallophos"/>
    <property type="match status" value="1"/>
</dbReference>
<keyword evidence="5" id="KW-1185">Reference proteome</keyword>
<dbReference type="Gene3D" id="3.60.21.10">
    <property type="match status" value="1"/>
</dbReference>
<proteinExistence type="predicted"/>
<evidence type="ECO:0000313" key="4">
    <source>
        <dbReference type="EMBL" id="MFA0790388.1"/>
    </source>
</evidence>
<feature type="domain" description="Calcineurin-like phosphoesterase" evidence="3">
    <location>
        <begin position="50"/>
        <end position="215"/>
    </location>
</feature>
<dbReference type="RefSeq" id="WP_299586963.1">
    <property type="nucleotide sequence ID" value="NZ_JBGMEL010000006.1"/>
</dbReference>
<keyword evidence="2" id="KW-0378">Hydrolase</keyword>
<dbReference type="InterPro" id="IPR051158">
    <property type="entry name" value="Metallophosphoesterase_sf"/>
</dbReference>
<accession>A0ABV4NLK3</accession>
<keyword evidence="1" id="KW-0479">Metal-binding</keyword>
<dbReference type="PANTHER" id="PTHR31302">
    <property type="entry name" value="TRANSMEMBRANE PROTEIN WITH METALLOPHOSPHOESTERASE DOMAIN-RELATED"/>
    <property type="match status" value="1"/>
</dbReference>